<evidence type="ECO:0000313" key="4">
    <source>
        <dbReference type="Proteomes" id="UP001597061"/>
    </source>
</evidence>
<accession>A0ABW3JHQ0</accession>
<dbReference type="Proteomes" id="UP001597061">
    <property type="component" value="Unassembled WGS sequence"/>
</dbReference>
<dbReference type="InterPro" id="IPR050709">
    <property type="entry name" value="Biotin_Carboxyl_Carrier/Decarb"/>
</dbReference>
<dbReference type="Gene3D" id="2.40.50.100">
    <property type="match status" value="1"/>
</dbReference>
<dbReference type="RefSeq" id="WP_379925566.1">
    <property type="nucleotide sequence ID" value="NZ_JBHTJI010000001.1"/>
</dbReference>
<dbReference type="InterPro" id="IPR011053">
    <property type="entry name" value="Single_hybrid_motif"/>
</dbReference>
<name>A0ABW3JHQ0_9FLAO</name>
<evidence type="ECO:0000256" key="1">
    <source>
        <dbReference type="ARBA" id="ARBA00023267"/>
    </source>
</evidence>
<dbReference type="InterPro" id="IPR000089">
    <property type="entry name" value="Biotin_lipoyl"/>
</dbReference>
<organism evidence="3 4">
    <name type="scientific">Mariniflexile jejuense</name>
    <dbReference type="NCBI Taxonomy" id="1173582"/>
    <lineage>
        <taxon>Bacteria</taxon>
        <taxon>Pseudomonadati</taxon>
        <taxon>Bacteroidota</taxon>
        <taxon>Flavobacteriia</taxon>
        <taxon>Flavobacteriales</taxon>
        <taxon>Flavobacteriaceae</taxon>
        <taxon>Mariniflexile</taxon>
    </lineage>
</organism>
<comment type="caution">
    <text evidence="3">The sequence shown here is derived from an EMBL/GenBank/DDBJ whole genome shotgun (WGS) entry which is preliminary data.</text>
</comment>
<dbReference type="InterPro" id="IPR001882">
    <property type="entry name" value="Biotin_BS"/>
</dbReference>
<dbReference type="CDD" id="cd06850">
    <property type="entry name" value="biotinyl_domain"/>
    <property type="match status" value="1"/>
</dbReference>
<dbReference type="PANTHER" id="PTHR45266">
    <property type="entry name" value="OXALOACETATE DECARBOXYLASE ALPHA CHAIN"/>
    <property type="match status" value="1"/>
</dbReference>
<keyword evidence="1" id="KW-0092">Biotin</keyword>
<dbReference type="PROSITE" id="PS50968">
    <property type="entry name" value="BIOTINYL_LIPOYL"/>
    <property type="match status" value="1"/>
</dbReference>
<keyword evidence="4" id="KW-1185">Reference proteome</keyword>
<sequence length="140" mass="15227">MKNFTFKINENNYGVKIVSHEDNIIELEVNGTSYSVKMKEEEVKAKKTPTLVRKPSSATIEPIKINPSSSNTKIIAPIPGVILSINVKVGDTIKEGDALLVLEAMKMENSITSEKSGTVAAINVKVGQQVLQSEVMIELA</sequence>
<dbReference type="PROSITE" id="PS00188">
    <property type="entry name" value="BIOTIN"/>
    <property type="match status" value="1"/>
</dbReference>
<gene>
    <name evidence="3" type="ORF">ACFQ1R_07735</name>
</gene>
<protein>
    <submittedName>
        <fullName evidence="3">Biotin/lipoyl-containing protein</fullName>
    </submittedName>
</protein>
<dbReference type="EMBL" id="JBHTJI010000001">
    <property type="protein sequence ID" value="MFD0989982.1"/>
    <property type="molecule type" value="Genomic_DNA"/>
</dbReference>
<reference evidence="4" key="1">
    <citation type="journal article" date="2019" name="Int. J. Syst. Evol. Microbiol.">
        <title>The Global Catalogue of Microorganisms (GCM) 10K type strain sequencing project: providing services to taxonomists for standard genome sequencing and annotation.</title>
        <authorList>
            <consortium name="The Broad Institute Genomics Platform"/>
            <consortium name="The Broad Institute Genome Sequencing Center for Infectious Disease"/>
            <person name="Wu L."/>
            <person name="Ma J."/>
        </authorList>
    </citation>
    <scope>NUCLEOTIDE SEQUENCE [LARGE SCALE GENOMIC DNA]</scope>
    <source>
        <strain evidence="4">CCUG 62414</strain>
    </source>
</reference>
<evidence type="ECO:0000259" key="2">
    <source>
        <dbReference type="PROSITE" id="PS50968"/>
    </source>
</evidence>
<dbReference type="Pfam" id="PF00364">
    <property type="entry name" value="Biotin_lipoyl"/>
    <property type="match status" value="1"/>
</dbReference>
<feature type="domain" description="Lipoyl-binding" evidence="2">
    <location>
        <begin position="60"/>
        <end position="140"/>
    </location>
</feature>
<dbReference type="PANTHER" id="PTHR45266:SF3">
    <property type="entry name" value="OXALOACETATE DECARBOXYLASE ALPHA CHAIN"/>
    <property type="match status" value="1"/>
</dbReference>
<dbReference type="SUPFAM" id="SSF51230">
    <property type="entry name" value="Single hybrid motif"/>
    <property type="match status" value="1"/>
</dbReference>
<evidence type="ECO:0000313" key="3">
    <source>
        <dbReference type="EMBL" id="MFD0989982.1"/>
    </source>
</evidence>
<proteinExistence type="predicted"/>